<proteinExistence type="predicted"/>
<reference key="1">
    <citation type="submission" date="2007-01" db="EMBL/GenBank/DDBJ databases">
        <title>The Genome Sequence of Puccinia graminis f. sp. tritici Strain CRL 75-36-700-3.</title>
        <authorList>
            <consortium name="The Broad Institute Genome Sequencing Platform"/>
            <person name="Birren B."/>
            <person name="Lander E."/>
            <person name="Galagan J."/>
            <person name="Nusbaum C."/>
            <person name="Devon K."/>
            <person name="Cuomo C."/>
            <person name="Jaffe D."/>
            <person name="Butler J."/>
            <person name="Alvarez P."/>
            <person name="Gnerre S."/>
            <person name="Grabherr M."/>
            <person name="Mauceli E."/>
            <person name="Brockman W."/>
            <person name="Young S."/>
            <person name="LaButti K."/>
            <person name="Sykes S."/>
            <person name="DeCaprio D."/>
            <person name="Crawford M."/>
            <person name="Koehrsen M."/>
            <person name="Engels R."/>
            <person name="Montgomery P."/>
            <person name="Pearson M."/>
            <person name="Howarth C."/>
            <person name="Larson L."/>
            <person name="White J."/>
            <person name="Zeng Q."/>
            <person name="Kodira C."/>
            <person name="Yandava C."/>
            <person name="Alvarado L."/>
            <person name="O'Leary S."/>
            <person name="Szabo L."/>
            <person name="Dean R."/>
            <person name="Schein J."/>
        </authorList>
    </citation>
    <scope>NUCLEOTIDE SEQUENCE</scope>
    <source>
        <strain>CRL 75-36-700-3</strain>
    </source>
</reference>
<evidence type="ECO:0000313" key="2">
    <source>
        <dbReference type="Proteomes" id="UP000008783"/>
    </source>
</evidence>
<gene>
    <name evidence="1" type="ORF">PGTG_05843</name>
</gene>
<name>E3K5V1_PUCGT</name>
<evidence type="ECO:0000313" key="1">
    <source>
        <dbReference type="EMBL" id="EFP79522.2"/>
    </source>
</evidence>
<dbReference type="InParanoid" id="E3K5V1"/>
<dbReference type="VEuPathDB" id="FungiDB:PGTG_05843"/>
<dbReference type="AlphaFoldDB" id="E3K5V1"/>
<dbReference type="RefSeq" id="XP_003323941.2">
    <property type="nucleotide sequence ID" value="XM_003323893.2"/>
</dbReference>
<dbReference type="OrthoDB" id="96345at2759"/>
<dbReference type="EMBL" id="DS178273">
    <property type="protein sequence ID" value="EFP79522.2"/>
    <property type="molecule type" value="Genomic_DNA"/>
</dbReference>
<dbReference type="PANTHER" id="PTHR33324:SF2">
    <property type="entry name" value="MYB_SANT-LIKE DNA-BINDING DOMAIN-CONTAINING PROTEIN"/>
    <property type="match status" value="1"/>
</dbReference>
<keyword evidence="2" id="KW-1185">Reference proteome</keyword>
<dbReference type="HOGENOM" id="CLU_1595351_0_0_1"/>
<reference evidence="2" key="2">
    <citation type="journal article" date="2011" name="Proc. Natl. Acad. Sci. U.S.A.">
        <title>Obligate biotrophy features unraveled by the genomic analysis of rust fungi.</title>
        <authorList>
            <person name="Duplessis S."/>
            <person name="Cuomo C.A."/>
            <person name="Lin Y.-C."/>
            <person name="Aerts A."/>
            <person name="Tisserant E."/>
            <person name="Veneault-Fourrey C."/>
            <person name="Joly D.L."/>
            <person name="Hacquard S."/>
            <person name="Amselem J."/>
            <person name="Cantarel B.L."/>
            <person name="Chiu R."/>
            <person name="Coutinho P.M."/>
            <person name="Feau N."/>
            <person name="Field M."/>
            <person name="Frey P."/>
            <person name="Gelhaye E."/>
            <person name="Goldberg J."/>
            <person name="Grabherr M.G."/>
            <person name="Kodira C.D."/>
            <person name="Kohler A."/>
            <person name="Kuees U."/>
            <person name="Lindquist E.A."/>
            <person name="Lucas S.M."/>
            <person name="Mago R."/>
            <person name="Mauceli E."/>
            <person name="Morin E."/>
            <person name="Murat C."/>
            <person name="Pangilinan J.L."/>
            <person name="Park R."/>
            <person name="Pearson M."/>
            <person name="Quesneville H."/>
            <person name="Rouhier N."/>
            <person name="Sakthikumar S."/>
            <person name="Salamov A.A."/>
            <person name="Schmutz J."/>
            <person name="Selles B."/>
            <person name="Shapiro H."/>
            <person name="Tanguay P."/>
            <person name="Tuskan G.A."/>
            <person name="Henrissat B."/>
            <person name="Van de Peer Y."/>
            <person name="Rouze P."/>
            <person name="Ellis J.G."/>
            <person name="Dodds P.N."/>
            <person name="Schein J.E."/>
            <person name="Zhong S."/>
            <person name="Hamelin R.C."/>
            <person name="Grigoriev I.V."/>
            <person name="Szabo L.J."/>
            <person name="Martin F."/>
        </authorList>
    </citation>
    <scope>NUCLEOTIDE SEQUENCE [LARGE SCALE GENOMIC DNA]</scope>
    <source>
        <strain evidence="2">CRL 75-36-700-3 / race SCCL</strain>
    </source>
</reference>
<dbReference type="PANTHER" id="PTHR33324">
    <property type="entry name" value="EXPRESSED PROTEIN"/>
    <property type="match status" value="1"/>
</dbReference>
<sequence length="167" mass="19138">MRLKSRGGELPPIHESARFTAVSANPYTRLFGLVNVLYHTGWVRLSRVTKRRRDPPWDLDGINHGPSSNAILLQWISTKDNYHQWDSTTFEPTERLTICEEIVQLMQMQGIAHRHARGINTRIQILWRSYNTTREFVNHARGNTNEIAPVILGMPGGFAHIGISWTP</sequence>
<dbReference type="STRING" id="418459.E3K5V1"/>
<organism evidence="1 2">
    <name type="scientific">Puccinia graminis f. sp. tritici (strain CRL 75-36-700-3 / race SCCL)</name>
    <name type="common">Black stem rust fungus</name>
    <dbReference type="NCBI Taxonomy" id="418459"/>
    <lineage>
        <taxon>Eukaryota</taxon>
        <taxon>Fungi</taxon>
        <taxon>Dikarya</taxon>
        <taxon>Basidiomycota</taxon>
        <taxon>Pucciniomycotina</taxon>
        <taxon>Pucciniomycetes</taxon>
        <taxon>Pucciniales</taxon>
        <taxon>Pucciniaceae</taxon>
        <taxon>Puccinia</taxon>
    </lineage>
</organism>
<dbReference type="GeneID" id="10531350"/>
<accession>E3K5V1</accession>
<dbReference type="KEGG" id="pgr:PGTG_05843"/>
<dbReference type="Proteomes" id="UP000008783">
    <property type="component" value="Unassembled WGS sequence"/>
</dbReference>
<protein>
    <submittedName>
        <fullName evidence="1">Uncharacterized protein</fullName>
    </submittedName>
</protein>